<evidence type="ECO:0000256" key="9">
    <source>
        <dbReference type="PROSITE-ProRule" id="PRU10141"/>
    </source>
</evidence>
<proteinExistence type="predicted"/>
<evidence type="ECO:0000256" key="3">
    <source>
        <dbReference type="ARBA" id="ARBA00022679"/>
    </source>
</evidence>
<keyword evidence="2" id="KW-0723">Serine/threonine-protein kinase</keyword>
<dbReference type="GO" id="GO:0050684">
    <property type="term" value="P:regulation of mRNA processing"/>
    <property type="evidence" value="ECO:0007669"/>
    <property type="project" value="TreeGrafter"/>
</dbReference>
<gene>
    <name evidence="11" type="ORF">FPRO_09224</name>
</gene>
<dbReference type="SMART" id="SM00220">
    <property type="entry name" value="S_TKc"/>
    <property type="match status" value="1"/>
</dbReference>
<evidence type="ECO:0000256" key="7">
    <source>
        <dbReference type="ARBA" id="ARBA00047899"/>
    </source>
</evidence>
<evidence type="ECO:0000256" key="2">
    <source>
        <dbReference type="ARBA" id="ARBA00022527"/>
    </source>
</evidence>
<dbReference type="PANTHER" id="PTHR47634:SF9">
    <property type="entry name" value="PROTEIN KINASE DOMAIN-CONTAINING PROTEIN-RELATED"/>
    <property type="match status" value="1"/>
</dbReference>
<dbReference type="VEuPathDB" id="FungiDB:FPRO_09224"/>
<comment type="catalytic activity">
    <reaction evidence="8">
        <text>L-seryl-[protein] + ATP = O-phospho-L-seryl-[protein] + ADP + H(+)</text>
        <dbReference type="Rhea" id="RHEA:17989"/>
        <dbReference type="Rhea" id="RHEA-COMP:9863"/>
        <dbReference type="Rhea" id="RHEA-COMP:11604"/>
        <dbReference type="ChEBI" id="CHEBI:15378"/>
        <dbReference type="ChEBI" id="CHEBI:29999"/>
        <dbReference type="ChEBI" id="CHEBI:30616"/>
        <dbReference type="ChEBI" id="CHEBI:83421"/>
        <dbReference type="ChEBI" id="CHEBI:456216"/>
        <dbReference type="EC" id="2.7.11.1"/>
    </reaction>
</comment>
<dbReference type="GO" id="GO:0005524">
    <property type="term" value="F:ATP binding"/>
    <property type="evidence" value="ECO:0007669"/>
    <property type="project" value="UniProtKB-UniRule"/>
</dbReference>
<comment type="caution">
    <text evidence="11">The sequence shown here is derived from an EMBL/GenBank/DDBJ whole genome shotgun (WGS) entry which is preliminary data.</text>
</comment>
<dbReference type="AlphaFoldDB" id="A0A1L7VN18"/>
<dbReference type="PROSITE" id="PS50011">
    <property type="entry name" value="PROTEIN_KINASE_DOM"/>
    <property type="match status" value="1"/>
</dbReference>
<dbReference type="InterPro" id="IPR051334">
    <property type="entry name" value="SRPK"/>
</dbReference>
<dbReference type="InterPro" id="IPR011009">
    <property type="entry name" value="Kinase-like_dom_sf"/>
</dbReference>
<dbReference type="GO" id="GO:0004674">
    <property type="term" value="F:protein serine/threonine kinase activity"/>
    <property type="evidence" value="ECO:0007669"/>
    <property type="project" value="UniProtKB-KW"/>
</dbReference>
<organism evidence="11 12">
    <name type="scientific">Fusarium proliferatum (strain ET1)</name>
    <name type="common">Orchid endophyte fungus</name>
    <dbReference type="NCBI Taxonomy" id="1227346"/>
    <lineage>
        <taxon>Eukaryota</taxon>
        <taxon>Fungi</taxon>
        <taxon>Dikarya</taxon>
        <taxon>Ascomycota</taxon>
        <taxon>Pezizomycotina</taxon>
        <taxon>Sordariomycetes</taxon>
        <taxon>Hypocreomycetidae</taxon>
        <taxon>Hypocreales</taxon>
        <taxon>Nectriaceae</taxon>
        <taxon>Fusarium</taxon>
        <taxon>Fusarium fujikuroi species complex</taxon>
    </lineage>
</organism>
<accession>A0A1L7VN18</accession>
<dbReference type="Proteomes" id="UP000183971">
    <property type="component" value="Unassembled WGS sequence"/>
</dbReference>
<keyword evidence="3" id="KW-0808">Transferase</keyword>
<keyword evidence="12" id="KW-1185">Reference proteome</keyword>
<evidence type="ECO:0000256" key="5">
    <source>
        <dbReference type="ARBA" id="ARBA00022777"/>
    </source>
</evidence>
<keyword evidence="6 9" id="KW-0067">ATP-binding</keyword>
<sequence length="461" mass="53163">MLPLFHRILCCSSTRDSFCTSLRRCCYQYRVAGRRAKSTQPAESPTYQRYRNVEYVDRYCPGGYHPINVNDKLNQRYHIVDKLGQGGYSTIWLARDQKLNKYVAVKVGTADQVSKEREILLKLAGNPTNGFSGHLIIQVLDHFTLRGPNGTHPCIVTAPARCSVAESIKTSRYNSFRLEVVRALSAQLIMATAYVHGAGFVHGDIHLRNVLLQLPGSEIDQLSIQQVYEKYYEPEPYPVARTDGQPVTSTSVPKNVYRPNWLGKQSDEVLLPEAKLWLADFGTAFNPSQETRLVSYTHLQNRPPEAKFDPTKPLTFSSDIWSLGLMVWEVMSDGPFMSSFLFNWDEVIADQVDALGSLPREWWEKWEAKLNEFEENGQPKGQREHWSLERRFHMNIQDPRMEEGTEQMDNDESHAFLDMIKGMLRFRPEERLTADQVLRSEWMSKWALPLVEKAWERKLLD</sequence>
<keyword evidence="4 9" id="KW-0547">Nucleotide-binding</keyword>
<evidence type="ECO:0000256" key="1">
    <source>
        <dbReference type="ARBA" id="ARBA00012513"/>
    </source>
</evidence>
<dbReference type="PROSITE" id="PS00107">
    <property type="entry name" value="PROTEIN_KINASE_ATP"/>
    <property type="match status" value="1"/>
</dbReference>
<comment type="catalytic activity">
    <reaction evidence="7">
        <text>L-threonyl-[protein] + ATP = O-phospho-L-threonyl-[protein] + ADP + H(+)</text>
        <dbReference type="Rhea" id="RHEA:46608"/>
        <dbReference type="Rhea" id="RHEA-COMP:11060"/>
        <dbReference type="Rhea" id="RHEA-COMP:11605"/>
        <dbReference type="ChEBI" id="CHEBI:15378"/>
        <dbReference type="ChEBI" id="CHEBI:30013"/>
        <dbReference type="ChEBI" id="CHEBI:30616"/>
        <dbReference type="ChEBI" id="CHEBI:61977"/>
        <dbReference type="ChEBI" id="CHEBI:456216"/>
        <dbReference type="EC" id="2.7.11.1"/>
    </reaction>
</comment>
<feature type="domain" description="Protein kinase" evidence="10">
    <location>
        <begin position="77"/>
        <end position="443"/>
    </location>
</feature>
<protein>
    <recommendedName>
        <fullName evidence="1">non-specific serine/threonine protein kinase</fullName>
        <ecNumber evidence="1">2.7.11.1</ecNumber>
    </recommendedName>
</protein>
<evidence type="ECO:0000256" key="4">
    <source>
        <dbReference type="ARBA" id="ARBA00022741"/>
    </source>
</evidence>
<dbReference type="SUPFAM" id="SSF56112">
    <property type="entry name" value="Protein kinase-like (PK-like)"/>
    <property type="match status" value="1"/>
</dbReference>
<dbReference type="Gene3D" id="1.10.510.10">
    <property type="entry name" value="Transferase(Phosphotransferase) domain 1"/>
    <property type="match status" value="1"/>
</dbReference>
<dbReference type="GeneID" id="42054099"/>
<dbReference type="InterPro" id="IPR000719">
    <property type="entry name" value="Prot_kinase_dom"/>
</dbReference>
<feature type="binding site" evidence="9">
    <location>
        <position position="106"/>
    </location>
    <ligand>
        <name>ATP</name>
        <dbReference type="ChEBI" id="CHEBI:30616"/>
    </ligand>
</feature>
<dbReference type="EMBL" id="FJOF01000006">
    <property type="protein sequence ID" value="CZR41923.1"/>
    <property type="molecule type" value="Genomic_DNA"/>
</dbReference>
<reference evidence="12" key="1">
    <citation type="journal article" date="2016" name="Genome Biol. Evol.">
        <title>Comparative 'omics' of the Fusarium fujikuroi species complex highlights differences in genetic potential and metabolite synthesis.</title>
        <authorList>
            <person name="Niehaus E.-M."/>
            <person name="Muensterkoetter M."/>
            <person name="Proctor R.H."/>
            <person name="Brown D.W."/>
            <person name="Sharon A."/>
            <person name="Idan Y."/>
            <person name="Oren-Young L."/>
            <person name="Sieber C.M."/>
            <person name="Novak O."/>
            <person name="Pencik A."/>
            <person name="Tarkowska D."/>
            <person name="Hromadova K."/>
            <person name="Freeman S."/>
            <person name="Maymon M."/>
            <person name="Elazar M."/>
            <person name="Youssef S.A."/>
            <person name="El-Shabrawy E.S.M."/>
            <person name="Shalaby A.B.A."/>
            <person name="Houterman P."/>
            <person name="Brock N.L."/>
            <person name="Burkhardt I."/>
            <person name="Tsavkelova E.A."/>
            <person name="Dickschat J.S."/>
            <person name="Galuszka P."/>
            <person name="Gueldener U."/>
            <person name="Tudzynski B."/>
        </authorList>
    </citation>
    <scope>NUCLEOTIDE SEQUENCE [LARGE SCALE GENOMIC DNA]</scope>
    <source>
        <strain evidence="12">ET1</strain>
    </source>
</reference>
<dbReference type="GO" id="GO:0000245">
    <property type="term" value="P:spliceosomal complex assembly"/>
    <property type="evidence" value="ECO:0007669"/>
    <property type="project" value="TreeGrafter"/>
</dbReference>
<dbReference type="RefSeq" id="XP_031082515.1">
    <property type="nucleotide sequence ID" value="XM_031232593.1"/>
</dbReference>
<dbReference type="Gene3D" id="3.30.200.20">
    <property type="entry name" value="Phosphorylase Kinase, domain 1"/>
    <property type="match status" value="1"/>
</dbReference>
<evidence type="ECO:0000256" key="6">
    <source>
        <dbReference type="ARBA" id="ARBA00022840"/>
    </source>
</evidence>
<evidence type="ECO:0000259" key="10">
    <source>
        <dbReference type="PROSITE" id="PS50011"/>
    </source>
</evidence>
<dbReference type="Pfam" id="PF00069">
    <property type="entry name" value="Pkinase"/>
    <property type="match status" value="2"/>
</dbReference>
<keyword evidence="5 11" id="KW-0418">Kinase</keyword>
<dbReference type="InterPro" id="IPR017441">
    <property type="entry name" value="Protein_kinase_ATP_BS"/>
</dbReference>
<evidence type="ECO:0000313" key="11">
    <source>
        <dbReference type="EMBL" id="CZR41923.1"/>
    </source>
</evidence>
<evidence type="ECO:0000313" key="12">
    <source>
        <dbReference type="Proteomes" id="UP000183971"/>
    </source>
</evidence>
<dbReference type="PANTHER" id="PTHR47634">
    <property type="entry name" value="PROTEIN KINASE DOMAIN-CONTAINING PROTEIN-RELATED"/>
    <property type="match status" value="1"/>
</dbReference>
<name>A0A1L7VN18_FUSPR</name>
<evidence type="ECO:0000256" key="8">
    <source>
        <dbReference type="ARBA" id="ARBA00048679"/>
    </source>
</evidence>
<dbReference type="EC" id="2.7.11.1" evidence="1"/>